<keyword evidence="3 6" id="KW-0812">Transmembrane</keyword>
<accession>A0A559IKP1</accession>
<dbReference type="Pfam" id="PF09335">
    <property type="entry name" value="VTT_dom"/>
    <property type="match status" value="1"/>
</dbReference>
<organism evidence="8 9">
    <name type="scientific">Paenibacillus agilis</name>
    <dbReference type="NCBI Taxonomy" id="3020863"/>
    <lineage>
        <taxon>Bacteria</taxon>
        <taxon>Bacillati</taxon>
        <taxon>Bacillota</taxon>
        <taxon>Bacilli</taxon>
        <taxon>Bacillales</taxon>
        <taxon>Paenibacillaceae</taxon>
        <taxon>Paenibacillus</taxon>
    </lineage>
</organism>
<feature type="transmembrane region" description="Helical" evidence="6">
    <location>
        <begin position="36"/>
        <end position="56"/>
    </location>
</feature>
<dbReference type="RefSeq" id="WP_144993300.1">
    <property type="nucleotide sequence ID" value="NZ_VNJK01000003.1"/>
</dbReference>
<evidence type="ECO:0000256" key="2">
    <source>
        <dbReference type="ARBA" id="ARBA00022475"/>
    </source>
</evidence>
<keyword evidence="9" id="KW-1185">Reference proteome</keyword>
<evidence type="ECO:0000256" key="3">
    <source>
        <dbReference type="ARBA" id="ARBA00022692"/>
    </source>
</evidence>
<gene>
    <name evidence="8" type="ORF">FPZ44_20225</name>
</gene>
<evidence type="ECO:0000256" key="6">
    <source>
        <dbReference type="RuleBase" id="RU366058"/>
    </source>
</evidence>
<dbReference type="OrthoDB" id="1651121at2"/>
<evidence type="ECO:0000313" key="9">
    <source>
        <dbReference type="Proteomes" id="UP000318102"/>
    </source>
</evidence>
<dbReference type="PANTHER" id="PTHR12677:SF55">
    <property type="entry name" value="UNDECAPRENYL PHOSPHATE TRANSPORTER SAOUHSC_00901-RELATED"/>
    <property type="match status" value="1"/>
</dbReference>
<dbReference type="AlphaFoldDB" id="A0A559IKP1"/>
<feature type="transmembrane region" description="Helical" evidence="6">
    <location>
        <begin position="118"/>
        <end position="138"/>
    </location>
</feature>
<comment type="caution">
    <text evidence="8">The sequence shown here is derived from an EMBL/GenBank/DDBJ whole genome shotgun (WGS) entry which is preliminary data.</text>
</comment>
<dbReference type="EMBL" id="VNJK01000003">
    <property type="protein sequence ID" value="TVX88228.1"/>
    <property type="molecule type" value="Genomic_DNA"/>
</dbReference>
<dbReference type="PANTHER" id="PTHR12677">
    <property type="entry name" value="GOLGI APPARATUS MEMBRANE PROTEIN TVP38-RELATED"/>
    <property type="match status" value="1"/>
</dbReference>
<keyword evidence="2 6" id="KW-1003">Cell membrane</keyword>
<feature type="transmembrane region" description="Helical" evidence="6">
    <location>
        <begin position="63"/>
        <end position="85"/>
    </location>
</feature>
<sequence>MWDWFQDFIAYAKEIDIAQVEMWLQKYSALGPLPGILLPFGESFVPALPLFVFVVANAASYGLWFGFLYSWIGVCLGSFAVFWLARKFGGRFSMYIQKRLPGTQKFFNWIESKGFTPIFILLCFPFTPSVLINVAAGISTIPFRTFMIAVMAGKSVMIFLMAFLGHDWKGFVEQPWRLLLVAVALWLLWYGGKKLEGRYQHK</sequence>
<comment type="subcellular location">
    <subcellularLocation>
        <location evidence="1 6">Cell membrane</location>
        <topology evidence="1 6">Multi-pass membrane protein</topology>
    </subcellularLocation>
</comment>
<feature type="transmembrane region" description="Helical" evidence="6">
    <location>
        <begin position="145"/>
        <end position="164"/>
    </location>
</feature>
<evidence type="ECO:0000256" key="4">
    <source>
        <dbReference type="ARBA" id="ARBA00022989"/>
    </source>
</evidence>
<keyword evidence="5 6" id="KW-0472">Membrane</keyword>
<evidence type="ECO:0000256" key="1">
    <source>
        <dbReference type="ARBA" id="ARBA00004651"/>
    </source>
</evidence>
<comment type="similarity">
    <text evidence="6">Belongs to the TVP38/TMEM64 family.</text>
</comment>
<dbReference type="GO" id="GO:0005886">
    <property type="term" value="C:plasma membrane"/>
    <property type="evidence" value="ECO:0007669"/>
    <property type="project" value="UniProtKB-SubCell"/>
</dbReference>
<name>A0A559IKP1_9BACL</name>
<reference evidence="8 9" key="1">
    <citation type="submission" date="2019-07" db="EMBL/GenBank/DDBJ databases">
        <authorList>
            <person name="Kim J."/>
        </authorList>
    </citation>
    <scope>NUCLEOTIDE SEQUENCE [LARGE SCALE GENOMIC DNA]</scope>
    <source>
        <strain evidence="8 9">N4</strain>
    </source>
</reference>
<proteinExistence type="inferred from homology"/>
<feature type="domain" description="VTT" evidence="7">
    <location>
        <begin position="49"/>
        <end position="166"/>
    </location>
</feature>
<protein>
    <recommendedName>
        <fullName evidence="6">TVP38/TMEM64 family membrane protein</fullName>
    </recommendedName>
</protein>
<evidence type="ECO:0000313" key="8">
    <source>
        <dbReference type="EMBL" id="TVX88228.1"/>
    </source>
</evidence>
<evidence type="ECO:0000256" key="5">
    <source>
        <dbReference type="ARBA" id="ARBA00023136"/>
    </source>
</evidence>
<keyword evidence="4 6" id="KW-1133">Transmembrane helix</keyword>
<feature type="transmembrane region" description="Helical" evidence="6">
    <location>
        <begin position="176"/>
        <end position="192"/>
    </location>
</feature>
<dbReference type="InterPro" id="IPR015414">
    <property type="entry name" value="TMEM64"/>
</dbReference>
<dbReference type="InterPro" id="IPR032816">
    <property type="entry name" value="VTT_dom"/>
</dbReference>
<evidence type="ECO:0000259" key="7">
    <source>
        <dbReference type="Pfam" id="PF09335"/>
    </source>
</evidence>
<dbReference type="Proteomes" id="UP000318102">
    <property type="component" value="Unassembled WGS sequence"/>
</dbReference>